<evidence type="ECO:0000313" key="1">
    <source>
        <dbReference type="EMBL" id="GMN45090.1"/>
    </source>
</evidence>
<dbReference type="Proteomes" id="UP001187192">
    <property type="component" value="Unassembled WGS sequence"/>
</dbReference>
<protein>
    <submittedName>
        <fullName evidence="1">Uncharacterized protein</fullName>
    </submittedName>
</protein>
<name>A0AA88A521_FICCA</name>
<dbReference type="EMBL" id="BTGU01000019">
    <property type="protein sequence ID" value="GMN45090.1"/>
    <property type="molecule type" value="Genomic_DNA"/>
</dbReference>
<accession>A0AA88A521</accession>
<evidence type="ECO:0000313" key="2">
    <source>
        <dbReference type="Proteomes" id="UP001187192"/>
    </source>
</evidence>
<organism evidence="1 2">
    <name type="scientific">Ficus carica</name>
    <name type="common">Common fig</name>
    <dbReference type="NCBI Taxonomy" id="3494"/>
    <lineage>
        <taxon>Eukaryota</taxon>
        <taxon>Viridiplantae</taxon>
        <taxon>Streptophyta</taxon>
        <taxon>Embryophyta</taxon>
        <taxon>Tracheophyta</taxon>
        <taxon>Spermatophyta</taxon>
        <taxon>Magnoliopsida</taxon>
        <taxon>eudicotyledons</taxon>
        <taxon>Gunneridae</taxon>
        <taxon>Pentapetalae</taxon>
        <taxon>rosids</taxon>
        <taxon>fabids</taxon>
        <taxon>Rosales</taxon>
        <taxon>Moraceae</taxon>
        <taxon>Ficeae</taxon>
        <taxon>Ficus</taxon>
    </lineage>
</organism>
<proteinExistence type="predicted"/>
<sequence length="46" mass="5399">MRKPDHRSTAAQIGIQQLRERLQDRWLVADGLHQKFELDGGVRSRE</sequence>
<gene>
    <name evidence="1" type="ORF">TIFTF001_014302</name>
</gene>
<comment type="caution">
    <text evidence="1">The sequence shown here is derived from an EMBL/GenBank/DDBJ whole genome shotgun (WGS) entry which is preliminary data.</text>
</comment>
<dbReference type="AlphaFoldDB" id="A0AA88A521"/>
<reference evidence="1" key="1">
    <citation type="submission" date="2023-07" db="EMBL/GenBank/DDBJ databases">
        <title>draft genome sequence of fig (Ficus carica).</title>
        <authorList>
            <person name="Takahashi T."/>
            <person name="Nishimura K."/>
        </authorList>
    </citation>
    <scope>NUCLEOTIDE SEQUENCE</scope>
</reference>
<keyword evidence="2" id="KW-1185">Reference proteome</keyword>